<sequence>MDRDWARLGQRLKAAREARGLEQQAVAAAIGVGRGALLRIERGQVSRISPTIRAYATEVGWTADSPEAVLVGGEPTMAEPEESGNSQSPSLGVASVAPELVSELPWRIRAALADGPLIDTAVIDLPAGDDEDSDAKMVVIVRGRGELTPDQMRRALLRWEQTEAELRNTDHRE</sequence>
<dbReference type="SMART" id="SM00530">
    <property type="entry name" value="HTH_XRE"/>
    <property type="match status" value="1"/>
</dbReference>
<gene>
    <name evidence="2" type="ORF">JE024_20050</name>
</gene>
<dbReference type="Gene3D" id="1.10.260.40">
    <property type="entry name" value="lambda repressor-like DNA-binding domains"/>
    <property type="match status" value="1"/>
</dbReference>
<dbReference type="RefSeq" id="WP_205374899.1">
    <property type="nucleotide sequence ID" value="NZ_JAFEJA010000001.1"/>
</dbReference>
<dbReference type="CDD" id="cd00093">
    <property type="entry name" value="HTH_XRE"/>
    <property type="match status" value="1"/>
</dbReference>
<dbReference type="PROSITE" id="PS50943">
    <property type="entry name" value="HTH_CROC1"/>
    <property type="match status" value="1"/>
</dbReference>
<dbReference type="EMBL" id="JAFEJA010000001">
    <property type="protein sequence ID" value="MBM9620989.1"/>
    <property type="molecule type" value="Genomic_DNA"/>
</dbReference>
<dbReference type="InterPro" id="IPR010982">
    <property type="entry name" value="Lambda_DNA-bd_dom_sf"/>
</dbReference>
<evidence type="ECO:0000313" key="2">
    <source>
        <dbReference type="EMBL" id="MBM9620989.1"/>
    </source>
</evidence>
<dbReference type="SUPFAM" id="SSF47413">
    <property type="entry name" value="lambda repressor-like DNA-binding domains"/>
    <property type="match status" value="1"/>
</dbReference>
<organism evidence="2 3">
    <name type="scientific">Streptomyces zhihengii</name>
    <dbReference type="NCBI Taxonomy" id="1818004"/>
    <lineage>
        <taxon>Bacteria</taxon>
        <taxon>Bacillati</taxon>
        <taxon>Actinomycetota</taxon>
        <taxon>Actinomycetes</taxon>
        <taxon>Kitasatosporales</taxon>
        <taxon>Streptomycetaceae</taxon>
        <taxon>Streptomyces</taxon>
    </lineage>
</organism>
<evidence type="ECO:0000259" key="1">
    <source>
        <dbReference type="PROSITE" id="PS50943"/>
    </source>
</evidence>
<protein>
    <submittedName>
        <fullName evidence="2">Helix-turn-helix domain-containing protein</fullName>
    </submittedName>
</protein>
<proteinExistence type="predicted"/>
<keyword evidence="3" id="KW-1185">Reference proteome</keyword>
<dbReference type="Pfam" id="PF13560">
    <property type="entry name" value="HTH_31"/>
    <property type="match status" value="1"/>
</dbReference>
<evidence type="ECO:0000313" key="3">
    <source>
        <dbReference type="Proteomes" id="UP000664109"/>
    </source>
</evidence>
<name>A0ABS2UU32_9ACTN</name>
<dbReference type="Proteomes" id="UP000664109">
    <property type="component" value="Unassembled WGS sequence"/>
</dbReference>
<comment type="caution">
    <text evidence="2">The sequence shown here is derived from an EMBL/GenBank/DDBJ whole genome shotgun (WGS) entry which is preliminary data.</text>
</comment>
<feature type="domain" description="HTH cro/C1-type" evidence="1">
    <location>
        <begin position="12"/>
        <end position="49"/>
    </location>
</feature>
<dbReference type="InterPro" id="IPR001387">
    <property type="entry name" value="Cro/C1-type_HTH"/>
</dbReference>
<accession>A0ABS2UU32</accession>
<reference evidence="2 3" key="1">
    <citation type="journal article" date="2016" name="Arch. Microbiol.">
        <title>Streptomyces zhihengii sp. nov., isolated from rhizospheric soil of Psammosilene tunicoides.</title>
        <authorList>
            <person name="Huang M.J."/>
            <person name="Fei J.J."/>
            <person name="Salam N."/>
            <person name="Kim C.J."/>
            <person name="Hozzein W.N."/>
            <person name="Xiao M."/>
            <person name="Huang H.Q."/>
            <person name="Li W.J."/>
        </authorList>
    </citation>
    <scope>NUCLEOTIDE SEQUENCE [LARGE SCALE GENOMIC DNA]</scope>
    <source>
        <strain evidence="2 3">YIM T102</strain>
    </source>
</reference>